<comment type="caution">
    <text evidence="3">The sequence shown here is derived from an EMBL/GenBank/DDBJ whole genome shotgun (WGS) entry which is preliminary data.</text>
</comment>
<dbReference type="InterPro" id="IPR003251">
    <property type="entry name" value="Rr_diiron-bd_dom"/>
</dbReference>
<dbReference type="GO" id="GO:0046872">
    <property type="term" value="F:metal ion binding"/>
    <property type="evidence" value="ECO:0007669"/>
    <property type="project" value="InterPro"/>
</dbReference>
<dbReference type="Proteomes" id="UP000010420">
    <property type="component" value="Unassembled WGS sequence"/>
</dbReference>
<dbReference type="PATRIC" id="fig|545697.3.peg.1009"/>
<dbReference type="PANTHER" id="PTHR43865:SF1">
    <property type="entry name" value="RUBRERYTHRIN-RELATED"/>
    <property type="match status" value="1"/>
</dbReference>
<dbReference type="InterPro" id="IPR009078">
    <property type="entry name" value="Ferritin-like_SF"/>
</dbReference>
<protein>
    <recommendedName>
        <fullName evidence="2">Ferritin-like diiron domain-containing protein</fullName>
    </recommendedName>
</protein>
<proteinExistence type="predicted"/>
<dbReference type="HOGENOM" id="CLU_3249479_0_0_9"/>
<reference evidence="3 4" key="1">
    <citation type="submission" date="2012-05" db="EMBL/GenBank/DDBJ databases">
        <authorList>
            <person name="Weinstock G."/>
            <person name="Sodergren E."/>
            <person name="Lobos E.A."/>
            <person name="Fulton L."/>
            <person name="Fulton R."/>
            <person name="Courtney L."/>
            <person name="Fronick C."/>
            <person name="O'Laughlin M."/>
            <person name="Godfrey J."/>
            <person name="Wilson R.M."/>
            <person name="Miner T."/>
            <person name="Farmer C."/>
            <person name="Delehaunty K."/>
            <person name="Cordes M."/>
            <person name="Minx P."/>
            <person name="Tomlinson C."/>
            <person name="Chen J."/>
            <person name="Wollam A."/>
            <person name="Pepin K.H."/>
            <person name="Bhonagiri V."/>
            <person name="Zhang X."/>
            <person name="Suruliraj S."/>
            <person name="Warren W."/>
            <person name="Mitreva M."/>
            <person name="Mardis E.R."/>
            <person name="Wilson R.K."/>
        </authorList>
    </citation>
    <scope>NUCLEOTIDE SEQUENCE [LARGE SCALE GENOMIC DNA]</scope>
    <source>
        <strain evidence="3 4">DSM 1785</strain>
    </source>
</reference>
<dbReference type="eggNOG" id="COG1592">
    <property type="taxonomic scope" value="Bacteria"/>
</dbReference>
<evidence type="ECO:0000313" key="4">
    <source>
        <dbReference type="Proteomes" id="UP000010420"/>
    </source>
</evidence>
<dbReference type="InterPro" id="IPR012347">
    <property type="entry name" value="Ferritin-like"/>
</dbReference>
<dbReference type="InterPro" id="IPR009040">
    <property type="entry name" value="Ferritin-like_diiron"/>
</dbReference>
<organism evidence="3 4">
    <name type="scientific">Clostridium celatum DSM 1785</name>
    <dbReference type="NCBI Taxonomy" id="545697"/>
    <lineage>
        <taxon>Bacteria</taxon>
        <taxon>Bacillati</taxon>
        <taxon>Bacillota</taxon>
        <taxon>Clostridia</taxon>
        <taxon>Eubacteriales</taxon>
        <taxon>Clostridiaceae</taxon>
        <taxon>Clostridium</taxon>
    </lineage>
</organism>
<dbReference type="STRING" id="545697.HMPREF0216_01024"/>
<accession>L1QJQ6</accession>
<sequence>MNLKGSKTEKNLYRTFAGESRARNKYTLYAERAKKEGYRKVA</sequence>
<keyword evidence="4" id="KW-1185">Reference proteome</keyword>
<evidence type="ECO:0000313" key="3">
    <source>
        <dbReference type="EMBL" id="EKY28181.1"/>
    </source>
</evidence>
<evidence type="ECO:0000259" key="2">
    <source>
        <dbReference type="PROSITE" id="PS50905"/>
    </source>
</evidence>
<dbReference type="InterPro" id="IPR052364">
    <property type="entry name" value="Rubrerythrin"/>
</dbReference>
<comment type="cofactor">
    <cofactor evidence="1">
        <name>Fe(3+)</name>
        <dbReference type="ChEBI" id="CHEBI:29034"/>
    </cofactor>
</comment>
<dbReference type="GO" id="GO:0016491">
    <property type="term" value="F:oxidoreductase activity"/>
    <property type="evidence" value="ECO:0007669"/>
    <property type="project" value="InterPro"/>
</dbReference>
<gene>
    <name evidence="3" type="ORF">HMPREF0216_01024</name>
</gene>
<dbReference type="PROSITE" id="PS50905">
    <property type="entry name" value="FERRITIN_LIKE"/>
    <property type="match status" value="1"/>
</dbReference>
<name>L1QJQ6_9CLOT</name>
<evidence type="ECO:0000256" key="1">
    <source>
        <dbReference type="ARBA" id="ARBA00001965"/>
    </source>
</evidence>
<feature type="domain" description="Ferritin-like diiron" evidence="2">
    <location>
        <begin position="2"/>
        <end position="42"/>
    </location>
</feature>
<dbReference type="Gene3D" id="1.20.1260.10">
    <property type="match status" value="1"/>
</dbReference>
<dbReference type="SUPFAM" id="SSF47240">
    <property type="entry name" value="Ferritin-like"/>
    <property type="match status" value="1"/>
</dbReference>
<dbReference type="Pfam" id="PF02915">
    <property type="entry name" value="Rubrerythrin"/>
    <property type="match status" value="1"/>
</dbReference>
<dbReference type="EMBL" id="AMEZ01000026">
    <property type="protein sequence ID" value="EKY28181.1"/>
    <property type="molecule type" value="Genomic_DNA"/>
</dbReference>
<dbReference type="AlphaFoldDB" id="L1QJQ6"/>
<dbReference type="PANTHER" id="PTHR43865">
    <property type="entry name" value="RUBRERYTHRIN-RELATED"/>
    <property type="match status" value="1"/>
</dbReference>